<dbReference type="Proteomes" id="UP000663852">
    <property type="component" value="Unassembled WGS sequence"/>
</dbReference>
<dbReference type="EMBL" id="CAJNOR010010031">
    <property type="protein sequence ID" value="CAF1650534.1"/>
    <property type="molecule type" value="Genomic_DNA"/>
</dbReference>
<dbReference type="EMBL" id="CAJNOJ010000634">
    <property type="protein sequence ID" value="CAF1500963.1"/>
    <property type="molecule type" value="Genomic_DNA"/>
</dbReference>
<proteinExistence type="predicted"/>
<reference evidence="5" key="1">
    <citation type="submission" date="2021-02" db="EMBL/GenBank/DDBJ databases">
        <authorList>
            <person name="Nowell W R."/>
        </authorList>
    </citation>
    <scope>NUCLEOTIDE SEQUENCE</scope>
</reference>
<gene>
    <name evidence="5" type="ORF">EDS130_LOCUS42627</name>
    <name evidence="6" type="ORF">XAT740_LOCUS54880</name>
</gene>
<feature type="domain" description="DDE Tnp4" evidence="4">
    <location>
        <begin position="15"/>
        <end position="75"/>
    </location>
</feature>
<evidence type="ECO:0000313" key="8">
    <source>
        <dbReference type="Proteomes" id="UP000663852"/>
    </source>
</evidence>
<feature type="compositionally biased region" description="Acidic residues" evidence="3">
    <location>
        <begin position="268"/>
        <end position="277"/>
    </location>
</feature>
<feature type="compositionally biased region" description="Polar residues" evidence="3">
    <location>
        <begin position="280"/>
        <end position="291"/>
    </location>
</feature>
<evidence type="ECO:0000259" key="4">
    <source>
        <dbReference type="Pfam" id="PF13359"/>
    </source>
</evidence>
<feature type="compositionally biased region" description="Acidic residues" evidence="3">
    <location>
        <begin position="292"/>
        <end position="306"/>
    </location>
</feature>
<organism evidence="5 8">
    <name type="scientific">Adineta ricciae</name>
    <name type="common">Rotifer</name>
    <dbReference type="NCBI Taxonomy" id="249248"/>
    <lineage>
        <taxon>Eukaryota</taxon>
        <taxon>Metazoa</taxon>
        <taxon>Spiralia</taxon>
        <taxon>Gnathifera</taxon>
        <taxon>Rotifera</taxon>
        <taxon>Eurotatoria</taxon>
        <taxon>Bdelloidea</taxon>
        <taxon>Adinetida</taxon>
        <taxon>Adinetidae</taxon>
        <taxon>Adineta</taxon>
    </lineage>
</organism>
<accession>A0A815TBU6</accession>
<sequence length="306" mass="34875">MEMLAFQPAMPDFLNGRKQFTTEEANKTRCITKTRWVVESVNSKIKRWRYFSQVIPNSSINHIGEDLSNVCVIINSYCSPATLNVHGDQDIAAKMLQQLKKDNLLQKHLDELENQKLLKWKKHDGVFCLFPSLTPNDVENITFGSYQIHRAKSYIEDHLKPAYYDPNELIFYVEIPDGFDNLVRARFQSGHSTRKFYISTIQFDNTATDVPIQGWCCTCTVGLRVVGCCSHVCGLLWHLGVNRGIVNNSNRLSASYFKTVIDDSMVFTDDDDSSDDDNNIKYSLSNHSTGTDSEELSDSDSQTEEE</sequence>
<evidence type="ECO:0000313" key="5">
    <source>
        <dbReference type="EMBL" id="CAF1500963.1"/>
    </source>
</evidence>
<name>A0A815TBU6_ADIRI</name>
<dbReference type="InterPro" id="IPR027806">
    <property type="entry name" value="HARBI1_dom"/>
</dbReference>
<comment type="caution">
    <text evidence="5">The sequence shown here is derived from an EMBL/GenBank/DDBJ whole genome shotgun (WGS) entry which is preliminary data.</text>
</comment>
<evidence type="ECO:0000256" key="2">
    <source>
        <dbReference type="ARBA" id="ARBA00022723"/>
    </source>
</evidence>
<keyword evidence="2" id="KW-0479">Metal-binding</keyword>
<evidence type="ECO:0000313" key="7">
    <source>
        <dbReference type="Proteomes" id="UP000663828"/>
    </source>
</evidence>
<dbReference type="AlphaFoldDB" id="A0A815TBU6"/>
<evidence type="ECO:0000256" key="3">
    <source>
        <dbReference type="SAM" id="MobiDB-lite"/>
    </source>
</evidence>
<keyword evidence="7" id="KW-1185">Reference proteome</keyword>
<evidence type="ECO:0000313" key="6">
    <source>
        <dbReference type="EMBL" id="CAF1650534.1"/>
    </source>
</evidence>
<comment type="cofactor">
    <cofactor evidence="1">
        <name>a divalent metal cation</name>
        <dbReference type="ChEBI" id="CHEBI:60240"/>
    </cofactor>
</comment>
<evidence type="ECO:0000256" key="1">
    <source>
        <dbReference type="ARBA" id="ARBA00001968"/>
    </source>
</evidence>
<dbReference type="GO" id="GO:0046872">
    <property type="term" value="F:metal ion binding"/>
    <property type="evidence" value="ECO:0007669"/>
    <property type="project" value="UniProtKB-KW"/>
</dbReference>
<dbReference type="OrthoDB" id="10046738at2759"/>
<protein>
    <recommendedName>
        <fullName evidence="4">DDE Tnp4 domain-containing protein</fullName>
    </recommendedName>
</protein>
<feature type="region of interest" description="Disordered" evidence="3">
    <location>
        <begin position="268"/>
        <end position="306"/>
    </location>
</feature>
<dbReference type="Pfam" id="PF13359">
    <property type="entry name" value="DDE_Tnp_4"/>
    <property type="match status" value="1"/>
</dbReference>
<dbReference type="Proteomes" id="UP000663828">
    <property type="component" value="Unassembled WGS sequence"/>
</dbReference>